<keyword evidence="2" id="KW-1185">Reference proteome</keyword>
<dbReference type="Proteomes" id="UP000037035">
    <property type="component" value="Unassembled WGS sequence"/>
</dbReference>
<reference evidence="1 2" key="1">
    <citation type="submission" date="2015-08" db="EMBL/GenBank/DDBJ databases">
        <title>Next Generation Sequencing and Analysis of the Genome of Puccinia sorghi L Schw, the Causal Agent of Maize Common Rust.</title>
        <authorList>
            <person name="Rochi L."/>
            <person name="Burguener G."/>
            <person name="Darino M."/>
            <person name="Turjanski A."/>
            <person name="Kreff E."/>
            <person name="Dieguez M.J."/>
            <person name="Sacco F."/>
        </authorList>
    </citation>
    <scope>NUCLEOTIDE SEQUENCE [LARGE SCALE GENOMIC DNA]</scope>
    <source>
        <strain evidence="1 2">RO10H11247</strain>
    </source>
</reference>
<comment type="caution">
    <text evidence="1">The sequence shown here is derived from an EMBL/GenBank/DDBJ whole genome shotgun (WGS) entry which is preliminary data.</text>
</comment>
<evidence type="ECO:0000313" key="1">
    <source>
        <dbReference type="EMBL" id="KNZ57969.1"/>
    </source>
</evidence>
<accession>A0A0L6VB81</accession>
<protein>
    <submittedName>
        <fullName evidence="1">Uncharacterized protein</fullName>
    </submittedName>
</protein>
<proteinExistence type="predicted"/>
<dbReference type="AlphaFoldDB" id="A0A0L6VB81"/>
<dbReference type="EMBL" id="LAVV01006869">
    <property type="protein sequence ID" value="KNZ57969.1"/>
    <property type="molecule type" value="Genomic_DNA"/>
</dbReference>
<evidence type="ECO:0000313" key="2">
    <source>
        <dbReference type="Proteomes" id="UP000037035"/>
    </source>
</evidence>
<sequence length="528" mass="60990">MKPIITLQKINFTNHAQLNIISFDGIKTGHHLVFEMLGGDCRAENWRFNYIYKLLSHLEGILCLVFHSTYVVFVLKYEQTIRYSGFQKVKRVQIFWYHNIQAQKVSFNYTHTHQQKNILFQKLLQKAINHDMMDEFSTFPFRIPSLQLLYHYSTISPLLSAIDEHALQKKLAQLPAVDMWHAPAKLSSKLHLFACVDVLEQSLRVGVTTEASWVFLHFNCRKLSNFFVAVMISNALTIKNSTTVLNPIQLSLYDHSSSSGGACYPYHLLLFYINTSLVGESPKDDDIFPFLEATLKEHPAYPIQSNKEYLKMCQKITGLEIKILSLPEFEKKFQAPPKTWNECAMCVKLPCYTTRNHLQDCIEKATKDCLTSTVEKIWKVSLEHRKGKKNLNTEFANNPCEVILTAIRALVLRNLHHIFHLGIKHWRREIEFIMVVHLKHSHPIYEKKSTTIILQPRTSMIILFSASLSKLIFNPFLSQIFMSHFYIFFILEGGLLWEALFAPGASLTYAAPGPINKHLMTGDIRLLN</sequence>
<name>A0A0L6VB81_9BASI</name>
<dbReference type="VEuPathDB" id="FungiDB:VP01_2028g1"/>
<gene>
    <name evidence="1" type="ORF">VP01_2028g1</name>
</gene>
<organism evidence="1 2">
    <name type="scientific">Puccinia sorghi</name>
    <dbReference type="NCBI Taxonomy" id="27349"/>
    <lineage>
        <taxon>Eukaryota</taxon>
        <taxon>Fungi</taxon>
        <taxon>Dikarya</taxon>
        <taxon>Basidiomycota</taxon>
        <taxon>Pucciniomycotina</taxon>
        <taxon>Pucciniomycetes</taxon>
        <taxon>Pucciniales</taxon>
        <taxon>Pucciniaceae</taxon>
        <taxon>Puccinia</taxon>
    </lineage>
</organism>